<dbReference type="GO" id="GO:0110078">
    <property type="term" value="C:TTT Hsp90 cochaperone complex"/>
    <property type="evidence" value="ECO:0007669"/>
    <property type="project" value="InterPro"/>
</dbReference>
<comment type="similarity">
    <text evidence="1">Belongs to the TTI2 family.</text>
</comment>
<reference evidence="2 3" key="1">
    <citation type="submission" date="2016-07" db="EMBL/GenBank/DDBJ databases">
        <title>Pervasive Adenine N6-methylation of Active Genes in Fungi.</title>
        <authorList>
            <consortium name="DOE Joint Genome Institute"/>
            <person name="Mondo S.J."/>
            <person name="Dannebaum R.O."/>
            <person name="Kuo R.C."/>
            <person name="Labutti K."/>
            <person name="Haridas S."/>
            <person name="Kuo A."/>
            <person name="Salamov A."/>
            <person name="Ahrendt S.R."/>
            <person name="Lipzen A."/>
            <person name="Sullivan W."/>
            <person name="Andreopoulos W.B."/>
            <person name="Clum A."/>
            <person name="Lindquist E."/>
            <person name="Daum C."/>
            <person name="Ramamoorthy G.K."/>
            <person name="Gryganskyi A."/>
            <person name="Culley D."/>
            <person name="Magnuson J.K."/>
            <person name="James T.Y."/>
            <person name="O'Malley M.A."/>
            <person name="Stajich J.E."/>
            <person name="Spatafora J.W."/>
            <person name="Visel A."/>
            <person name="Grigoriev I.V."/>
        </authorList>
    </citation>
    <scope>NUCLEOTIDE SEQUENCE [LARGE SCALE GENOMIC DNA]</scope>
    <source>
        <strain evidence="2 3">NRRL 2496</strain>
    </source>
</reference>
<dbReference type="SUPFAM" id="SSF48371">
    <property type="entry name" value="ARM repeat"/>
    <property type="match status" value="1"/>
</dbReference>
<dbReference type="GO" id="GO:0005829">
    <property type="term" value="C:cytosol"/>
    <property type="evidence" value="ECO:0007669"/>
    <property type="project" value="TreeGrafter"/>
</dbReference>
<dbReference type="PANTHER" id="PTHR32226">
    <property type="entry name" value="TELO2-INTERACTING PROTEIN 2"/>
    <property type="match status" value="1"/>
</dbReference>
<dbReference type="Proteomes" id="UP000242180">
    <property type="component" value="Unassembled WGS sequence"/>
</dbReference>
<dbReference type="InterPro" id="IPR018870">
    <property type="entry name" value="Tti2"/>
</dbReference>
<dbReference type="InParanoid" id="A0A1X2H357"/>
<evidence type="ECO:0000256" key="1">
    <source>
        <dbReference type="ARBA" id="ARBA00034736"/>
    </source>
</evidence>
<evidence type="ECO:0000313" key="3">
    <source>
        <dbReference type="Proteomes" id="UP000242180"/>
    </source>
</evidence>
<keyword evidence="3" id="KW-1185">Reference proteome</keyword>
<dbReference type="GO" id="GO:0005634">
    <property type="term" value="C:nucleus"/>
    <property type="evidence" value="ECO:0007669"/>
    <property type="project" value="TreeGrafter"/>
</dbReference>
<dbReference type="Pfam" id="PF10521">
    <property type="entry name" value="Tti2"/>
    <property type="match status" value="1"/>
</dbReference>
<dbReference type="EMBL" id="MCGN01000010">
    <property type="protein sequence ID" value="ORY92179.1"/>
    <property type="molecule type" value="Genomic_DNA"/>
</dbReference>
<accession>A0A1X2H357</accession>
<dbReference type="STRING" id="13706.A0A1X2H357"/>
<organism evidence="2 3">
    <name type="scientific">Syncephalastrum racemosum</name>
    <name type="common">Filamentous fungus</name>
    <dbReference type="NCBI Taxonomy" id="13706"/>
    <lineage>
        <taxon>Eukaryota</taxon>
        <taxon>Fungi</taxon>
        <taxon>Fungi incertae sedis</taxon>
        <taxon>Mucoromycota</taxon>
        <taxon>Mucoromycotina</taxon>
        <taxon>Mucoromycetes</taxon>
        <taxon>Mucorales</taxon>
        <taxon>Syncephalastraceae</taxon>
        <taxon>Syncephalastrum</taxon>
    </lineage>
</organism>
<protein>
    <submittedName>
        <fullName evidence="2">Uncharacterized protein</fullName>
    </submittedName>
</protein>
<dbReference type="OMA" id="AIHILCA"/>
<dbReference type="Gene3D" id="1.25.10.10">
    <property type="entry name" value="Leucine-rich Repeat Variant"/>
    <property type="match status" value="1"/>
</dbReference>
<dbReference type="PANTHER" id="PTHR32226:SF2">
    <property type="entry name" value="TELO2-INTERACTING PROTEIN 2"/>
    <property type="match status" value="1"/>
</dbReference>
<evidence type="ECO:0000313" key="2">
    <source>
        <dbReference type="EMBL" id="ORY92179.1"/>
    </source>
</evidence>
<dbReference type="OrthoDB" id="6417021at2759"/>
<name>A0A1X2H357_SYNRA</name>
<proteinExistence type="inferred from homology"/>
<sequence>MESSFLQLYCQHCCPEGRTIDNVSLHVATKHWSDVVVKVIRPPFQVDKDDPDPAWLRVENGYDAVTVLAWAVNHGPADQVLQLVPYVLRILDTSSGISVRLRAIHILCALIQKVPGQEITKRGLHLVFFDTLNRHLQFVTEDKDIPIASLAYDCVMNLIDKTTETGGQNQVESYVKVLDAILGALIYVHGKPRQAAFLYSQLPRIYSRLGAVGIRYLKVLVEVLCDTIERTPHNESSADLRALSIAAIVSLKVVIQNGRPCVPRYRGRILAAISAAWIYYYKERKDEPVYTLLRELMAIFQGSIGEDVLQADKQELLDFDRESFSVLFA</sequence>
<gene>
    <name evidence="2" type="ORF">BCR43DRAFT_497922</name>
</gene>
<dbReference type="AlphaFoldDB" id="A0A1X2H357"/>
<dbReference type="InterPro" id="IPR011989">
    <property type="entry name" value="ARM-like"/>
</dbReference>
<dbReference type="InterPro" id="IPR016024">
    <property type="entry name" value="ARM-type_fold"/>
</dbReference>
<comment type="caution">
    <text evidence="2">The sequence shown here is derived from an EMBL/GenBank/DDBJ whole genome shotgun (WGS) entry which is preliminary data.</text>
</comment>